<evidence type="ECO:0000256" key="7">
    <source>
        <dbReference type="SAM" id="MobiDB-lite"/>
    </source>
</evidence>
<dbReference type="GO" id="GO:0031047">
    <property type="term" value="P:regulatory ncRNA-mediated gene silencing"/>
    <property type="evidence" value="ECO:0007669"/>
    <property type="project" value="UniProtKB-KW"/>
</dbReference>
<evidence type="ECO:0000259" key="8">
    <source>
        <dbReference type="PROSITE" id="PS50800"/>
    </source>
</evidence>
<keyword evidence="4" id="KW-0378">Hydrolase</keyword>
<comment type="subcellular location">
    <subcellularLocation>
        <location evidence="1">Cytoplasm</location>
    </subcellularLocation>
</comment>
<dbReference type="Pfam" id="PF02037">
    <property type="entry name" value="SAP"/>
    <property type="match status" value="1"/>
</dbReference>
<dbReference type="SUPFAM" id="SSF68906">
    <property type="entry name" value="SAP domain"/>
    <property type="match status" value="1"/>
</dbReference>
<dbReference type="InterPro" id="IPR003034">
    <property type="entry name" value="SAP_dom"/>
</dbReference>
<comment type="caution">
    <text evidence="9">The sequence shown here is derived from an EMBL/GenBank/DDBJ whole genome shotgun (WGS) entry which is preliminary data.</text>
</comment>
<dbReference type="PANTHER" id="PTHR23044:SF61">
    <property type="entry name" value="3'-5' EXORIBONUCLEASE 1-RELATED"/>
    <property type="match status" value="1"/>
</dbReference>
<dbReference type="InterPro" id="IPR051274">
    <property type="entry name" value="3-5_Exoribonuclease"/>
</dbReference>
<evidence type="ECO:0000256" key="3">
    <source>
        <dbReference type="ARBA" id="ARBA00022722"/>
    </source>
</evidence>
<dbReference type="SUPFAM" id="SSF53098">
    <property type="entry name" value="Ribonuclease H-like"/>
    <property type="match status" value="1"/>
</dbReference>
<dbReference type="GO" id="GO:0003676">
    <property type="term" value="F:nucleic acid binding"/>
    <property type="evidence" value="ECO:0007669"/>
    <property type="project" value="InterPro"/>
</dbReference>
<keyword evidence="3" id="KW-0540">Nuclease</keyword>
<name>A0A8S4A5U9_9EUPU</name>
<evidence type="ECO:0000256" key="2">
    <source>
        <dbReference type="ARBA" id="ARBA00022490"/>
    </source>
</evidence>
<dbReference type="InterPro" id="IPR036361">
    <property type="entry name" value="SAP_dom_sf"/>
</dbReference>
<dbReference type="GO" id="GO:0005737">
    <property type="term" value="C:cytoplasm"/>
    <property type="evidence" value="ECO:0007669"/>
    <property type="project" value="UniProtKB-SubCell"/>
</dbReference>
<evidence type="ECO:0000256" key="6">
    <source>
        <dbReference type="ARBA" id="ARBA00023158"/>
    </source>
</evidence>
<dbReference type="Pfam" id="PF00929">
    <property type="entry name" value="RNase_T"/>
    <property type="match status" value="1"/>
</dbReference>
<dbReference type="PROSITE" id="PS50800">
    <property type="entry name" value="SAP"/>
    <property type="match status" value="1"/>
</dbReference>
<dbReference type="InterPro" id="IPR013520">
    <property type="entry name" value="Ribonucl_H"/>
</dbReference>
<gene>
    <name evidence="9" type="ORF">CUNI_LOCUS22192</name>
</gene>
<feature type="compositionally biased region" description="Polar residues" evidence="7">
    <location>
        <begin position="22"/>
        <end position="31"/>
    </location>
</feature>
<feature type="region of interest" description="Disordered" evidence="7">
    <location>
        <begin position="1"/>
        <end position="35"/>
    </location>
</feature>
<dbReference type="Proteomes" id="UP000678393">
    <property type="component" value="Unassembled WGS sequence"/>
</dbReference>
<dbReference type="AlphaFoldDB" id="A0A8S4A5U9"/>
<dbReference type="EMBL" id="CAJHNH020008550">
    <property type="protein sequence ID" value="CAG5136634.1"/>
    <property type="molecule type" value="Genomic_DNA"/>
</dbReference>
<dbReference type="InterPro" id="IPR036397">
    <property type="entry name" value="RNaseH_sf"/>
</dbReference>
<feature type="compositionally biased region" description="Low complexity" evidence="7">
    <location>
        <begin position="340"/>
        <end position="351"/>
    </location>
</feature>
<dbReference type="CDD" id="cd06133">
    <property type="entry name" value="ERI-1_3'hExo_like"/>
    <property type="match status" value="1"/>
</dbReference>
<dbReference type="SMART" id="SM00513">
    <property type="entry name" value="SAP"/>
    <property type="match status" value="1"/>
</dbReference>
<feature type="domain" description="SAP" evidence="8">
    <location>
        <begin position="63"/>
        <end position="97"/>
    </location>
</feature>
<dbReference type="SMART" id="SM00479">
    <property type="entry name" value="EXOIII"/>
    <property type="match status" value="1"/>
</dbReference>
<dbReference type="InterPro" id="IPR012337">
    <property type="entry name" value="RNaseH-like_sf"/>
</dbReference>
<dbReference type="Gene3D" id="3.30.420.10">
    <property type="entry name" value="Ribonuclease H-like superfamily/Ribonuclease H"/>
    <property type="match status" value="1"/>
</dbReference>
<dbReference type="FunFam" id="3.30.420.10:FF:000034">
    <property type="entry name" value="3'-5' exoribonuclease 1"/>
    <property type="match status" value="1"/>
</dbReference>
<keyword evidence="5" id="KW-0269">Exonuclease</keyword>
<evidence type="ECO:0000313" key="9">
    <source>
        <dbReference type="EMBL" id="CAG5136634.1"/>
    </source>
</evidence>
<organism evidence="9 10">
    <name type="scientific">Candidula unifasciata</name>
    <dbReference type="NCBI Taxonomy" id="100452"/>
    <lineage>
        <taxon>Eukaryota</taxon>
        <taxon>Metazoa</taxon>
        <taxon>Spiralia</taxon>
        <taxon>Lophotrochozoa</taxon>
        <taxon>Mollusca</taxon>
        <taxon>Gastropoda</taxon>
        <taxon>Heterobranchia</taxon>
        <taxon>Euthyneura</taxon>
        <taxon>Panpulmonata</taxon>
        <taxon>Eupulmonata</taxon>
        <taxon>Stylommatophora</taxon>
        <taxon>Helicina</taxon>
        <taxon>Helicoidea</taxon>
        <taxon>Geomitridae</taxon>
        <taxon>Candidula</taxon>
    </lineage>
</organism>
<evidence type="ECO:0000313" key="10">
    <source>
        <dbReference type="Proteomes" id="UP000678393"/>
    </source>
</evidence>
<dbReference type="OrthoDB" id="448399at2759"/>
<proteinExistence type="predicted"/>
<keyword evidence="6" id="KW-0943">RNA-mediated gene silencing</keyword>
<dbReference type="PANTHER" id="PTHR23044">
    <property type="entry name" value="3'-5' EXONUCLEASE ERI1-RELATED"/>
    <property type="match status" value="1"/>
</dbReference>
<feature type="region of interest" description="Disordered" evidence="7">
    <location>
        <begin position="312"/>
        <end position="355"/>
    </location>
</feature>
<keyword evidence="2" id="KW-0963">Cytoplasm</keyword>
<reference evidence="9" key="1">
    <citation type="submission" date="2021-04" db="EMBL/GenBank/DDBJ databases">
        <authorList>
            <consortium name="Molecular Ecology Group"/>
        </authorList>
    </citation>
    <scope>NUCLEOTIDE SEQUENCE</scope>
</reference>
<dbReference type="Gene3D" id="1.10.720.30">
    <property type="entry name" value="SAP domain"/>
    <property type="match status" value="1"/>
</dbReference>
<dbReference type="GO" id="GO:0000175">
    <property type="term" value="F:3'-5'-RNA exonuclease activity"/>
    <property type="evidence" value="ECO:0007669"/>
    <property type="project" value="InterPro"/>
</dbReference>
<protein>
    <recommendedName>
        <fullName evidence="8">SAP domain-containing protein</fullName>
    </recommendedName>
</protein>
<dbReference type="GO" id="GO:0005730">
    <property type="term" value="C:nucleolus"/>
    <property type="evidence" value="ECO:0007669"/>
    <property type="project" value="TreeGrafter"/>
</dbReference>
<accession>A0A8S4A5U9</accession>
<sequence>MDEYQAWVHSTSSDVLEKTDADNPSVNSNASYGAHSCQIPPEVHSSGGRDEFSLKLSRINGAINRMTKEQLQEKLAHVRLNTSGVKDVLKKRLKHYYKRQKLVQSNSAASEEDRLKYAYLVVIDFEATCSESNENFVHEIIEFPAVLIDTQNQAVCNVFQRFCKPRVNPKLTEFCTSLTGITQSQVDKAKDFTEVFAEFEEWLSLHQLGTEHKFAVLTDGPWDMARFLKTQVELSGISFPRWAKQWINLRKAYAAFYGCKRVNLHKMLEDLGMKFQGRPHCGLDDAQNIAAVTVRLLQDGCVMRVNEHLHEGLVSPQKRTGSSRSSEHSKTHMSPNSQISNHRNYNNHNSNGAEWLDIPQEGENLEDLFEYLKIQKS</sequence>
<dbReference type="InterPro" id="IPR047201">
    <property type="entry name" value="ERI-1_3'hExo-like"/>
</dbReference>
<evidence type="ECO:0000256" key="4">
    <source>
        <dbReference type="ARBA" id="ARBA00022801"/>
    </source>
</evidence>
<keyword evidence="10" id="KW-1185">Reference proteome</keyword>
<evidence type="ECO:0000256" key="5">
    <source>
        <dbReference type="ARBA" id="ARBA00022839"/>
    </source>
</evidence>
<evidence type="ECO:0000256" key="1">
    <source>
        <dbReference type="ARBA" id="ARBA00004496"/>
    </source>
</evidence>